<evidence type="ECO:0008006" key="4">
    <source>
        <dbReference type="Google" id="ProtNLM"/>
    </source>
</evidence>
<gene>
    <name evidence="2" type="ORF">DFP98_16117</name>
</gene>
<evidence type="ECO:0000313" key="2">
    <source>
        <dbReference type="EMBL" id="RED51866.1"/>
    </source>
</evidence>
<reference evidence="2 3" key="1">
    <citation type="submission" date="2018-07" db="EMBL/GenBank/DDBJ databases">
        <title>Genomic Encyclopedia of Type Strains, Phase III (KMG-III): the genomes of soil and plant-associated and newly described type strains.</title>
        <authorList>
            <person name="Whitman W."/>
        </authorList>
    </citation>
    <scope>NUCLEOTIDE SEQUENCE [LARGE SCALE GENOMIC DNA]</scope>
    <source>
        <strain evidence="2 3">CECT 7287</strain>
    </source>
</reference>
<comment type="caution">
    <text evidence="2">The sequence shown here is derived from an EMBL/GenBank/DDBJ whole genome shotgun (WGS) entry which is preliminary data.</text>
</comment>
<dbReference type="RefSeq" id="WP_116065882.1">
    <property type="nucleotide sequence ID" value="NZ_QRDZ01000061.1"/>
</dbReference>
<sequence>MTDPQPPSLHGWGPDFGQNVFPGIDGGFSGPPAVIDDAVVPVQAAATATKSALPFNLSNLGISNIGDLKAMFDRMGGIEGVISTMGKVQKFMSTMQQVAPMLKLFMGKGGKAAAATTGRTPSRRRTTKRSTPRRTTNKRRPTKRRR</sequence>
<feature type="compositionally biased region" description="Basic residues" evidence="1">
    <location>
        <begin position="121"/>
        <end position="146"/>
    </location>
</feature>
<feature type="region of interest" description="Disordered" evidence="1">
    <location>
        <begin position="110"/>
        <end position="146"/>
    </location>
</feature>
<organism evidence="2 3">
    <name type="scientific">Cohnella phaseoli</name>
    <dbReference type="NCBI Taxonomy" id="456490"/>
    <lineage>
        <taxon>Bacteria</taxon>
        <taxon>Bacillati</taxon>
        <taxon>Bacillota</taxon>
        <taxon>Bacilli</taxon>
        <taxon>Bacillales</taxon>
        <taxon>Paenibacillaceae</taxon>
        <taxon>Cohnella</taxon>
    </lineage>
</organism>
<evidence type="ECO:0000313" key="3">
    <source>
        <dbReference type="Proteomes" id="UP000256977"/>
    </source>
</evidence>
<name>A0A3D9HSM6_9BACL</name>
<protein>
    <recommendedName>
        <fullName evidence="4">YqfQ-like protein</fullName>
    </recommendedName>
</protein>
<accession>A0A3D9HSM6</accession>
<evidence type="ECO:0000256" key="1">
    <source>
        <dbReference type="SAM" id="MobiDB-lite"/>
    </source>
</evidence>
<dbReference type="EMBL" id="QRDZ01000061">
    <property type="protein sequence ID" value="RED51866.1"/>
    <property type="molecule type" value="Genomic_DNA"/>
</dbReference>
<keyword evidence="3" id="KW-1185">Reference proteome</keyword>
<proteinExistence type="predicted"/>
<dbReference type="Proteomes" id="UP000256977">
    <property type="component" value="Unassembled WGS sequence"/>
</dbReference>
<dbReference type="AlphaFoldDB" id="A0A3D9HSM6"/>
<feature type="compositionally biased region" description="Low complexity" evidence="1">
    <location>
        <begin position="111"/>
        <end position="120"/>
    </location>
</feature>
<dbReference type="OrthoDB" id="2680668at2"/>